<dbReference type="SUPFAM" id="SSF50494">
    <property type="entry name" value="Trypsin-like serine proteases"/>
    <property type="match status" value="1"/>
</dbReference>
<dbReference type="InterPro" id="IPR050966">
    <property type="entry name" value="Glutamyl_endopeptidase"/>
</dbReference>
<dbReference type="EC" id="3.4.21.-" evidence="6"/>
<dbReference type="GO" id="GO:0008236">
    <property type="term" value="F:serine-type peptidase activity"/>
    <property type="evidence" value="ECO:0007669"/>
    <property type="project" value="UniProtKB-KW"/>
</dbReference>
<keyword evidence="2 6" id="KW-0645">Protease</keyword>
<gene>
    <name evidence="8" type="ORF">BDQ94DRAFT_163245</name>
</gene>
<accession>A0A3F3PNL9</accession>
<dbReference type="Proteomes" id="UP000253729">
    <property type="component" value="Unassembled WGS sequence"/>
</dbReference>
<proteinExistence type="inferred from homology"/>
<evidence type="ECO:0000256" key="5">
    <source>
        <dbReference type="ARBA" id="ARBA00022825"/>
    </source>
</evidence>
<dbReference type="Gene3D" id="2.40.10.10">
    <property type="entry name" value="Trypsin-like serine proteases"/>
    <property type="match status" value="2"/>
</dbReference>
<dbReference type="InterPro" id="IPR008256">
    <property type="entry name" value="Peptidase_S1B"/>
</dbReference>
<feature type="region of interest" description="Disordered" evidence="7">
    <location>
        <begin position="135"/>
        <end position="159"/>
    </location>
</feature>
<evidence type="ECO:0000256" key="2">
    <source>
        <dbReference type="ARBA" id="ARBA00022670"/>
    </source>
</evidence>
<evidence type="ECO:0000313" key="9">
    <source>
        <dbReference type="Proteomes" id="UP000253729"/>
    </source>
</evidence>
<dbReference type="PANTHER" id="PTHR15462">
    <property type="entry name" value="SERINE PROTEASE"/>
    <property type="match status" value="1"/>
</dbReference>
<sequence>MPQDTDGLNPLVWDPSWTSLLQDEGTRGLNRARTQALEDWVVKLRFTRDGDIKLGTGFYINIPTAKSYVILTAAHNLVDANNNPSQNLSVERHGKGAIDATGLQRHVCPAYNQSRKGRDSDNDYGVIIVPEEIQNVADGLRPPSQSSGATEGKSRPTEKRQLGFGFSLALSESNFHGERLELTGYYPDKSGKNNMSEGVRSSNGECFRSAKNSLEYGIDTEPGVSGSPVWMPYRGHETVIAVHNNGPDAKRKTGRKKGSMGARLSIQTLQQVFNWVGVLHRCKALKAIEQRGEPAEPLYLNFLSEEEYAWVHWGREELNSVFNIFPAYASTPTRIAAPLYVFQHVASPDWPDDRMTQQWVLWDVKSRGVKLTDKLQPLCFAELEKGKAERKEMTADVFHVVLRMGVGKGSELLALRMTSEGMSELDREEGTLDGPGLTFEKWMHGRPIRYVAFYLE</sequence>
<evidence type="ECO:0000256" key="1">
    <source>
        <dbReference type="ARBA" id="ARBA00008764"/>
    </source>
</evidence>
<evidence type="ECO:0000313" key="8">
    <source>
        <dbReference type="EMBL" id="RDH27926.1"/>
    </source>
</evidence>
<dbReference type="GeneID" id="38138057"/>
<evidence type="ECO:0000256" key="4">
    <source>
        <dbReference type="ARBA" id="ARBA00022801"/>
    </source>
</evidence>
<keyword evidence="3" id="KW-0732">Signal</keyword>
<evidence type="ECO:0000256" key="6">
    <source>
        <dbReference type="RuleBase" id="RU004296"/>
    </source>
</evidence>
<evidence type="ECO:0000256" key="3">
    <source>
        <dbReference type="ARBA" id="ARBA00022729"/>
    </source>
</evidence>
<dbReference type="InterPro" id="IPR009003">
    <property type="entry name" value="Peptidase_S1_PA"/>
</dbReference>
<dbReference type="PRINTS" id="PR00839">
    <property type="entry name" value="V8PROTEASE"/>
</dbReference>
<evidence type="ECO:0000256" key="7">
    <source>
        <dbReference type="SAM" id="MobiDB-lite"/>
    </source>
</evidence>
<comment type="similarity">
    <text evidence="1 6">Belongs to the peptidase S1B family.</text>
</comment>
<dbReference type="RefSeq" id="XP_026620948.1">
    <property type="nucleotide sequence ID" value="XM_026769701.1"/>
</dbReference>
<name>A0A3F3PNL9_9EURO</name>
<keyword evidence="9" id="KW-1185">Reference proteome</keyword>
<keyword evidence="4 6" id="KW-0378">Hydrolase</keyword>
<organism evidence="8 9">
    <name type="scientific">Aspergillus welwitschiae</name>
    <dbReference type="NCBI Taxonomy" id="1341132"/>
    <lineage>
        <taxon>Eukaryota</taxon>
        <taxon>Fungi</taxon>
        <taxon>Dikarya</taxon>
        <taxon>Ascomycota</taxon>
        <taxon>Pezizomycotina</taxon>
        <taxon>Eurotiomycetes</taxon>
        <taxon>Eurotiomycetidae</taxon>
        <taxon>Eurotiales</taxon>
        <taxon>Aspergillaceae</taxon>
        <taxon>Aspergillus</taxon>
        <taxon>Aspergillus subgen. Circumdati</taxon>
    </lineage>
</organism>
<dbReference type="STRING" id="1341132.A0A3F3PNL9"/>
<keyword evidence="5 6" id="KW-0720">Serine protease</keyword>
<reference evidence="8 9" key="1">
    <citation type="submission" date="2018-07" db="EMBL/GenBank/DDBJ databases">
        <title>The genomes of Aspergillus section Nigri reveals drivers in fungal speciation.</title>
        <authorList>
            <consortium name="DOE Joint Genome Institute"/>
            <person name="Vesth T.C."/>
            <person name="Nybo J."/>
            <person name="Theobald S."/>
            <person name="Brandl J."/>
            <person name="Frisvad J.C."/>
            <person name="Nielsen K.F."/>
            <person name="Lyhne E.K."/>
            <person name="Kogle M.E."/>
            <person name="Kuo A."/>
            <person name="Riley R."/>
            <person name="Clum A."/>
            <person name="Nolan M."/>
            <person name="Lipzen A."/>
            <person name="Salamov A."/>
            <person name="Henrissat B."/>
            <person name="Wiebenga A."/>
            <person name="De vries R.P."/>
            <person name="Grigoriev I.V."/>
            <person name="Mortensen U.H."/>
            <person name="Andersen M.R."/>
            <person name="Baker S.E."/>
        </authorList>
    </citation>
    <scope>NUCLEOTIDE SEQUENCE [LARGE SCALE GENOMIC DNA]</scope>
    <source>
        <strain evidence="8 9">CBS 139.54b</strain>
    </source>
</reference>
<dbReference type="EMBL" id="KZ852082">
    <property type="protein sequence ID" value="RDH27926.1"/>
    <property type="molecule type" value="Genomic_DNA"/>
</dbReference>
<dbReference type="AlphaFoldDB" id="A0A3F3PNL9"/>
<dbReference type="GO" id="GO:0006508">
    <property type="term" value="P:proteolysis"/>
    <property type="evidence" value="ECO:0007669"/>
    <property type="project" value="UniProtKB-KW"/>
</dbReference>
<protein>
    <recommendedName>
        <fullName evidence="6">Serine protease</fullName>
        <ecNumber evidence="6">3.4.21.-</ecNumber>
    </recommendedName>
</protein>
<dbReference type="InterPro" id="IPR043504">
    <property type="entry name" value="Peptidase_S1_PA_chymotrypsin"/>
</dbReference>
<dbReference type="PANTHER" id="PTHR15462:SF8">
    <property type="entry name" value="SERINE PROTEASE"/>
    <property type="match status" value="1"/>
</dbReference>